<reference evidence="1" key="1">
    <citation type="submission" date="2020-02" db="EMBL/GenBank/DDBJ databases">
        <authorList>
            <person name="Meier V. D."/>
        </authorList>
    </citation>
    <scope>NUCLEOTIDE SEQUENCE</scope>
    <source>
        <strain evidence="1">AVDCRST_MAG06</strain>
    </source>
</reference>
<protein>
    <submittedName>
        <fullName evidence="1">Uncharacterized protein</fullName>
    </submittedName>
</protein>
<accession>A0A6J4NV67</accession>
<dbReference type="EMBL" id="CADCUP010000123">
    <property type="protein sequence ID" value="CAA9394694.1"/>
    <property type="molecule type" value="Genomic_DNA"/>
</dbReference>
<organism evidence="1">
    <name type="scientific">uncultured Nocardioides sp</name>
    <dbReference type="NCBI Taxonomy" id="198441"/>
    <lineage>
        <taxon>Bacteria</taxon>
        <taxon>Bacillati</taxon>
        <taxon>Actinomycetota</taxon>
        <taxon>Actinomycetes</taxon>
        <taxon>Propionibacteriales</taxon>
        <taxon>Nocardioidaceae</taxon>
        <taxon>Nocardioides</taxon>
        <taxon>environmental samples</taxon>
    </lineage>
</organism>
<gene>
    <name evidence="1" type="ORF">AVDCRST_MAG06-1827</name>
</gene>
<sequence>MHESASEVELVARNRIRERVAGSPTLVRTARPRRRTTVARTLRRVADRLDG</sequence>
<proteinExistence type="predicted"/>
<name>A0A6J4NV67_9ACTN</name>
<dbReference type="AlphaFoldDB" id="A0A6J4NV67"/>
<dbReference type="RefSeq" id="WP_295658475.1">
    <property type="nucleotide sequence ID" value="NZ_CADCUP010000123.1"/>
</dbReference>
<evidence type="ECO:0000313" key="1">
    <source>
        <dbReference type="EMBL" id="CAA9394694.1"/>
    </source>
</evidence>